<name>A0AAV5LDZ7_9ROSI</name>
<feature type="region of interest" description="Disordered" evidence="1">
    <location>
        <begin position="1"/>
        <end position="40"/>
    </location>
</feature>
<accession>A0AAV5LDZ7</accession>
<protein>
    <recommendedName>
        <fullName evidence="4">Ribosomal protein L33</fullName>
    </recommendedName>
</protein>
<reference evidence="2 3" key="1">
    <citation type="journal article" date="2021" name="Commun. Biol.">
        <title>The genome of Shorea leprosula (Dipterocarpaceae) highlights the ecological relevance of drought in aseasonal tropical rainforests.</title>
        <authorList>
            <person name="Ng K.K.S."/>
            <person name="Kobayashi M.J."/>
            <person name="Fawcett J.A."/>
            <person name="Hatakeyama M."/>
            <person name="Paape T."/>
            <person name="Ng C.H."/>
            <person name="Ang C.C."/>
            <person name="Tnah L.H."/>
            <person name="Lee C.T."/>
            <person name="Nishiyama T."/>
            <person name="Sese J."/>
            <person name="O'Brien M.J."/>
            <person name="Copetti D."/>
            <person name="Mohd Noor M.I."/>
            <person name="Ong R.C."/>
            <person name="Putra M."/>
            <person name="Sireger I.Z."/>
            <person name="Indrioko S."/>
            <person name="Kosugi Y."/>
            <person name="Izuno A."/>
            <person name="Isagi Y."/>
            <person name="Lee S.L."/>
            <person name="Shimizu K.K."/>
        </authorList>
    </citation>
    <scope>NUCLEOTIDE SEQUENCE [LARGE SCALE GENOMIC DNA]</scope>
    <source>
        <strain evidence="2">214</strain>
    </source>
</reference>
<sequence length="40" mass="4742">MMLENTRQNTYGISKERTNVNHFRPKKTTTPQRQHLTING</sequence>
<gene>
    <name evidence="2" type="ORF">SLEP1_g43635</name>
</gene>
<feature type="compositionally biased region" description="Polar residues" evidence="1">
    <location>
        <begin position="1"/>
        <end position="12"/>
    </location>
</feature>
<keyword evidence="3" id="KW-1185">Reference proteome</keyword>
<evidence type="ECO:0000256" key="1">
    <source>
        <dbReference type="SAM" id="MobiDB-lite"/>
    </source>
</evidence>
<proteinExistence type="predicted"/>
<comment type="caution">
    <text evidence="2">The sequence shown here is derived from an EMBL/GenBank/DDBJ whole genome shotgun (WGS) entry which is preliminary data.</text>
</comment>
<evidence type="ECO:0000313" key="3">
    <source>
        <dbReference type="Proteomes" id="UP001054252"/>
    </source>
</evidence>
<evidence type="ECO:0008006" key="4">
    <source>
        <dbReference type="Google" id="ProtNLM"/>
    </source>
</evidence>
<dbReference type="AlphaFoldDB" id="A0AAV5LDZ7"/>
<dbReference type="Proteomes" id="UP001054252">
    <property type="component" value="Unassembled WGS sequence"/>
</dbReference>
<evidence type="ECO:0000313" key="2">
    <source>
        <dbReference type="EMBL" id="GKV35357.1"/>
    </source>
</evidence>
<feature type="compositionally biased region" description="Polar residues" evidence="1">
    <location>
        <begin position="28"/>
        <end position="40"/>
    </location>
</feature>
<dbReference type="EMBL" id="BPVZ01000110">
    <property type="protein sequence ID" value="GKV35357.1"/>
    <property type="molecule type" value="Genomic_DNA"/>
</dbReference>
<organism evidence="2 3">
    <name type="scientific">Rubroshorea leprosula</name>
    <dbReference type="NCBI Taxonomy" id="152421"/>
    <lineage>
        <taxon>Eukaryota</taxon>
        <taxon>Viridiplantae</taxon>
        <taxon>Streptophyta</taxon>
        <taxon>Embryophyta</taxon>
        <taxon>Tracheophyta</taxon>
        <taxon>Spermatophyta</taxon>
        <taxon>Magnoliopsida</taxon>
        <taxon>eudicotyledons</taxon>
        <taxon>Gunneridae</taxon>
        <taxon>Pentapetalae</taxon>
        <taxon>rosids</taxon>
        <taxon>malvids</taxon>
        <taxon>Malvales</taxon>
        <taxon>Dipterocarpaceae</taxon>
        <taxon>Rubroshorea</taxon>
    </lineage>
</organism>